<dbReference type="CDD" id="cd00215">
    <property type="entry name" value="PTS_IIA_lac"/>
    <property type="match status" value="1"/>
</dbReference>
<evidence type="ECO:0000256" key="3">
    <source>
        <dbReference type="ARBA" id="ARBA00022679"/>
    </source>
</evidence>
<dbReference type="Gene3D" id="1.20.58.80">
    <property type="entry name" value="Phosphotransferase system, lactose/cellobiose-type IIA subunit"/>
    <property type="match status" value="1"/>
</dbReference>
<evidence type="ECO:0000313" key="7">
    <source>
        <dbReference type="Proteomes" id="UP000182089"/>
    </source>
</evidence>
<keyword evidence="1" id="KW-0813">Transport</keyword>
<evidence type="ECO:0000313" key="6">
    <source>
        <dbReference type="EMBL" id="SEM34164.1"/>
    </source>
</evidence>
<dbReference type="InterPro" id="IPR036542">
    <property type="entry name" value="PTS_IIA_lac/cel_sf"/>
</dbReference>
<dbReference type="PIRSF" id="PIRSF000699">
    <property type="entry name" value="PTS_IILac_III"/>
    <property type="match status" value="1"/>
</dbReference>
<keyword evidence="3" id="KW-0808">Transferase</keyword>
<dbReference type="InterPro" id="IPR003188">
    <property type="entry name" value="PTS_IIA_lac/cel"/>
</dbReference>
<organism evidence="6 7">
    <name type="scientific">Ligilactobacillus ruminis</name>
    <dbReference type="NCBI Taxonomy" id="1623"/>
    <lineage>
        <taxon>Bacteria</taxon>
        <taxon>Bacillati</taxon>
        <taxon>Bacillota</taxon>
        <taxon>Bacilli</taxon>
        <taxon>Lactobacillales</taxon>
        <taxon>Lactobacillaceae</taxon>
        <taxon>Ligilactobacillus</taxon>
    </lineage>
</organism>
<reference evidence="6 7" key="1">
    <citation type="submission" date="2016-10" db="EMBL/GenBank/DDBJ databases">
        <authorList>
            <person name="Varghese N."/>
            <person name="Submissions S."/>
        </authorList>
    </citation>
    <scope>NUCLEOTIDE SEQUENCE [LARGE SCALE GENOMIC DNA]</scope>
    <source>
        <strain evidence="6 7">WC1T17</strain>
    </source>
</reference>
<dbReference type="Pfam" id="PF02255">
    <property type="entry name" value="PTS_IIA"/>
    <property type="match status" value="1"/>
</dbReference>
<evidence type="ECO:0000256" key="1">
    <source>
        <dbReference type="ARBA" id="ARBA00022448"/>
    </source>
</evidence>
<gene>
    <name evidence="6" type="ORF">SAMN05216431_101155</name>
</gene>
<evidence type="ECO:0000256" key="5">
    <source>
        <dbReference type="PROSITE-ProRule" id="PRU00418"/>
    </source>
</evidence>
<sequence length="114" mass="12564">MAEEKTLTEEEQLQTTMGLIIHAGNAKAFAVEAVACAKDGKFAEADEKLHQADQELVESHNTQTGMLTQEAQGNHIKVTLLTVHSQDHLMNAITFIDLAKDLVDVYKKMAELSK</sequence>
<accession>A0ABY1A959</accession>
<dbReference type="PANTHER" id="PTHR34382:SF7">
    <property type="entry name" value="PTS SYSTEM N,N'-DIACETYLCHITOBIOSE-SPECIFIC EIIA COMPONENT"/>
    <property type="match status" value="1"/>
</dbReference>
<protein>
    <submittedName>
        <fullName evidence="6">PTS system, cellobiose-specific IIA component</fullName>
    </submittedName>
</protein>
<evidence type="ECO:0000256" key="2">
    <source>
        <dbReference type="ARBA" id="ARBA00022597"/>
    </source>
</evidence>
<dbReference type="PANTHER" id="PTHR34382">
    <property type="entry name" value="PTS SYSTEM N,N'-DIACETYLCHITOBIOSE-SPECIFIC EIIA COMPONENT"/>
    <property type="match status" value="1"/>
</dbReference>
<dbReference type="Proteomes" id="UP000182089">
    <property type="component" value="Unassembled WGS sequence"/>
</dbReference>
<dbReference type="PROSITE" id="PS51095">
    <property type="entry name" value="PTS_EIIA_TYPE_3"/>
    <property type="match status" value="1"/>
</dbReference>
<name>A0ABY1A959_9LACO</name>
<dbReference type="SUPFAM" id="SSF46973">
    <property type="entry name" value="Enzyme IIa from lactose specific PTS, IIa-lac"/>
    <property type="match status" value="1"/>
</dbReference>
<feature type="modified residue" description="Phosphohistidine; by HPr" evidence="5">
    <location>
        <position position="84"/>
    </location>
</feature>
<proteinExistence type="predicted"/>
<evidence type="ECO:0000256" key="4">
    <source>
        <dbReference type="ARBA" id="ARBA00022683"/>
    </source>
</evidence>
<dbReference type="EMBL" id="FOCC01000001">
    <property type="protein sequence ID" value="SEM34164.1"/>
    <property type="molecule type" value="Genomic_DNA"/>
</dbReference>
<comment type="caution">
    <text evidence="6">The sequence shown here is derived from an EMBL/GenBank/DDBJ whole genome shotgun (WGS) entry which is preliminary data.</text>
</comment>
<keyword evidence="2" id="KW-0762">Sugar transport</keyword>
<keyword evidence="4" id="KW-0598">Phosphotransferase system</keyword>